<protein>
    <submittedName>
        <fullName evidence="1">Thioredoxin family protein</fullName>
    </submittedName>
</protein>
<dbReference type="Pfam" id="PF14595">
    <property type="entry name" value="Thioredoxin_9"/>
    <property type="match status" value="1"/>
</dbReference>
<proteinExistence type="predicted"/>
<comment type="caution">
    <text evidence="1">The sequence shown here is derived from an EMBL/GenBank/DDBJ whole genome shotgun (WGS) entry which is preliminary data.</text>
</comment>
<evidence type="ECO:0000313" key="1">
    <source>
        <dbReference type="EMBL" id="KAA2219568.1"/>
    </source>
</evidence>
<sequence>MEVFTKTSLANALEVAFTYNQYSHLVQSLANEGKSTGEDATEAYINYTKLNAKRMQRWDKTLKFSEESVSLLKSFPNKVNWLVFTESWCGDASPALPVMNKIAKINPNISLKIILRDEHPQLMRQFLTNSAWSIPKLVQLEPESNRVLGTWGPRSSNAIQLVEAFKKEHGTLTAAFREQLQIWYNKDKGQSILEDLLLLLSLK</sequence>
<dbReference type="CDD" id="cd01659">
    <property type="entry name" value="TRX_superfamily"/>
    <property type="match status" value="1"/>
</dbReference>
<evidence type="ECO:0000313" key="2">
    <source>
        <dbReference type="Proteomes" id="UP000323188"/>
    </source>
</evidence>
<dbReference type="RefSeq" id="WP_154917980.1">
    <property type="nucleotide sequence ID" value="NZ_VUOE01000001.1"/>
</dbReference>
<dbReference type="EMBL" id="VUOE01000001">
    <property type="protein sequence ID" value="KAA2219568.1"/>
    <property type="molecule type" value="Genomic_DNA"/>
</dbReference>
<dbReference type="AlphaFoldDB" id="A0A5B2TZS0"/>
<reference evidence="1 2" key="1">
    <citation type="submission" date="2019-09" db="EMBL/GenBank/DDBJ databases">
        <authorList>
            <person name="Khan S.A."/>
            <person name="Jeon C.O."/>
            <person name="Chun B.H."/>
            <person name="Jeong S.E."/>
        </authorList>
    </citation>
    <scope>NUCLEOTIDE SEQUENCE [LARGE SCALE GENOMIC DNA]</scope>
    <source>
        <strain evidence="1 2">KCTC 42508</strain>
    </source>
</reference>
<dbReference type="Proteomes" id="UP000323188">
    <property type="component" value="Unassembled WGS sequence"/>
</dbReference>
<name>A0A5B2TZS0_9FLAO</name>
<dbReference type="InterPro" id="IPR036249">
    <property type="entry name" value="Thioredoxin-like_sf"/>
</dbReference>
<dbReference type="Gene3D" id="3.40.30.10">
    <property type="entry name" value="Glutaredoxin"/>
    <property type="match status" value="1"/>
</dbReference>
<organism evidence="1 2">
    <name type="scientific">Maribacter flavus</name>
    <dbReference type="NCBI Taxonomy" id="1658664"/>
    <lineage>
        <taxon>Bacteria</taxon>
        <taxon>Pseudomonadati</taxon>
        <taxon>Bacteroidota</taxon>
        <taxon>Flavobacteriia</taxon>
        <taxon>Flavobacteriales</taxon>
        <taxon>Flavobacteriaceae</taxon>
        <taxon>Maribacter</taxon>
    </lineage>
</organism>
<gene>
    <name evidence="1" type="ORF">F0361_08220</name>
</gene>
<accession>A0A5B2TZS0</accession>
<dbReference type="SUPFAM" id="SSF52833">
    <property type="entry name" value="Thioredoxin-like"/>
    <property type="match status" value="1"/>
</dbReference>